<dbReference type="OrthoDB" id="9782620at2"/>
<gene>
    <name evidence="9" type="ORF">EF384_06245</name>
</gene>
<dbReference type="PANTHER" id="PTHR13604">
    <property type="entry name" value="DC12-RELATED"/>
    <property type="match status" value="1"/>
</dbReference>
<evidence type="ECO:0000256" key="3">
    <source>
        <dbReference type="ARBA" id="ARBA00022763"/>
    </source>
</evidence>
<evidence type="ECO:0000256" key="6">
    <source>
        <dbReference type="ARBA" id="ARBA00023125"/>
    </source>
</evidence>
<keyword evidence="5" id="KW-0190">Covalent protein-DNA linkage</keyword>
<dbReference type="AlphaFoldDB" id="A0A3N4GML9"/>
<keyword evidence="10" id="KW-1185">Reference proteome</keyword>
<dbReference type="SUPFAM" id="SSF143081">
    <property type="entry name" value="BB1717-like"/>
    <property type="match status" value="1"/>
</dbReference>
<sequence>MCGRYLYDKSEQVLLDYYNEIRQRGVEIPDAATDIIYPSSPVITLGANPEKEIVPALTKWGFTGFKPSQLLINARVETARDKPMFKESFETRRIIFPMSGFYEFSANKKAYTFSEPNNILYVGGFYRMYSDPKTGQRQAESIIITTEPDTVVGQIHDRMPLLIAEKDVKQWILDDTFAYQYQHPVHQNLQAQAV</sequence>
<name>A0A3N4GML9_9LACT</name>
<reference evidence="9 10" key="1">
    <citation type="submission" date="2018-11" db="EMBL/GenBank/DDBJ databases">
        <title>Aerococcus sp. SJQ22, whole genome shotgun sequence.</title>
        <authorList>
            <person name="Sun L."/>
            <person name="Gao X."/>
            <person name="Chen W."/>
            <person name="Huang K."/>
        </authorList>
    </citation>
    <scope>NUCLEOTIDE SEQUENCE [LARGE SCALE GENOMIC DNA]</scope>
    <source>
        <strain evidence="9 10">SJQ22</strain>
    </source>
</reference>
<keyword evidence="2 8" id="KW-0645">Protease</keyword>
<evidence type="ECO:0000313" key="10">
    <source>
        <dbReference type="Proteomes" id="UP000273977"/>
    </source>
</evidence>
<organism evidence="9 10">
    <name type="scientific">Aerococcus agrisoli</name>
    <dbReference type="NCBI Taxonomy" id="2487350"/>
    <lineage>
        <taxon>Bacteria</taxon>
        <taxon>Bacillati</taxon>
        <taxon>Bacillota</taxon>
        <taxon>Bacilli</taxon>
        <taxon>Lactobacillales</taxon>
        <taxon>Aerococcaceae</taxon>
        <taxon>Aerococcus</taxon>
    </lineage>
</organism>
<evidence type="ECO:0000256" key="7">
    <source>
        <dbReference type="ARBA" id="ARBA00023239"/>
    </source>
</evidence>
<accession>A0A3N4GML9</accession>
<dbReference type="GO" id="GO:0106300">
    <property type="term" value="P:protein-DNA covalent cross-linking repair"/>
    <property type="evidence" value="ECO:0007669"/>
    <property type="project" value="InterPro"/>
</dbReference>
<evidence type="ECO:0000256" key="4">
    <source>
        <dbReference type="ARBA" id="ARBA00022801"/>
    </source>
</evidence>
<protein>
    <recommendedName>
        <fullName evidence="8">Abasic site processing protein</fullName>
        <ecNumber evidence="8">3.4.-.-</ecNumber>
    </recommendedName>
</protein>
<keyword evidence="6" id="KW-0238">DNA-binding</keyword>
<dbReference type="GO" id="GO:0008233">
    <property type="term" value="F:peptidase activity"/>
    <property type="evidence" value="ECO:0007669"/>
    <property type="project" value="UniProtKB-KW"/>
</dbReference>
<dbReference type="InterPro" id="IPR003738">
    <property type="entry name" value="SRAP"/>
</dbReference>
<evidence type="ECO:0000256" key="5">
    <source>
        <dbReference type="ARBA" id="ARBA00023124"/>
    </source>
</evidence>
<proteinExistence type="inferred from homology"/>
<dbReference type="Pfam" id="PF02586">
    <property type="entry name" value="SRAP"/>
    <property type="match status" value="1"/>
</dbReference>
<dbReference type="GO" id="GO:0003697">
    <property type="term" value="F:single-stranded DNA binding"/>
    <property type="evidence" value="ECO:0007669"/>
    <property type="project" value="InterPro"/>
</dbReference>
<comment type="similarity">
    <text evidence="1 8">Belongs to the SOS response-associated peptidase family.</text>
</comment>
<dbReference type="Proteomes" id="UP000273977">
    <property type="component" value="Unassembled WGS sequence"/>
</dbReference>
<dbReference type="Gene3D" id="3.90.1680.10">
    <property type="entry name" value="SOS response associated peptidase-like"/>
    <property type="match status" value="1"/>
</dbReference>
<comment type="caution">
    <text evidence="9">The sequence shown here is derived from an EMBL/GenBank/DDBJ whole genome shotgun (WGS) entry which is preliminary data.</text>
</comment>
<evidence type="ECO:0000256" key="8">
    <source>
        <dbReference type="RuleBase" id="RU364100"/>
    </source>
</evidence>
<keyword evidence="7" id="KW-0456">Lyase</keyword>
<dbReference type="PANTHER" id="PTHR13604:SF0">
    <property type="entry name" value="ABASIC SITE PROCESSING PROTEIN HMCES"/>
    <property type="match status" value="1"/>
</dbReference>
<dbReference type="EC" id="3.4.-.-" evidence="8"/>
<dbReference type="RefSeq" id="WP_123780336.1">
    <property type="nucleotide sequence ID" value="NZ_RKMG01000018.1"/>
</dbReference>
<dbReference type="InterPro" id="IPR036590">
    <property type="entry name" value="SRAP-like"/>
</dbReference>
<evidence type="ECO:0000256" key="1">
    <source>
        <dbReference type="ARBA" id="ARBA00008136"/>
    </source>
</evidence>
<dbReference type="EMBL" id="RKMG01000018">
    <property type="protein sequence ID" value="RPA59820.1"/>
    <property type="molecule type" value="Genomic_DNA"/>
</dbReference>
<keyword evidence="4 8" id="KW-0378">Hydrolase</keyword>
<evidence type="ECO:0000256" key="2">
    <source>
        <dbReference type="ARBA" id="ARBA00022670"/>
    </source>
</evidence>
<dbReference type="GO" id="GO:0016829">
    <property type="term" value="F:lyase activity"/>
    <property type="evidence" value="ECO:0007669"/>
    <property type="project" value="UniProtKB-KW"/>
</dbReference>
<keyword evidence="3" id="KW-0227">DNA damage</keyword>
<evidence type="ECO:0000313" key="9">
    <source>
        <dbReference type="EMBL" id="RPA59820.1"/>
    </source>
</evidence>
<dbReference type="GO" id="GO:0006508">
    <property type="term" value="P:proteolysis"/>
    <property type="evidence" value="ECO:0007669"/>
    <property type="project" value="UniProtKB-KW"/>
</dbReference>